<comment type="caution">
    <text evidence="1">The sequence shown here is derived from an EMBL/GenBank/DDBJ whole genome shotgun (WGS) entry which is preliminary data.</text>
</comment>
<evidence type="ECO:0000313" key="2">
    <source>
        <dbReference type="Proteomes" id="UP000023152"/>
    </source>
</evidence>
<name>X6P912_RETFI</name>
<sequence length="136" mass="15934">MPEALYKWMTDEKVASKLNSKMTAKKAQLINEIAMDHFSLTSQDPKRYPILNIRSEDTNPFVRMFSGSVLFEGDQERVEEALQLYQFLNSVKRTPLFSTTTTTTTQMDISHRYIEMNTNIEYTHIPKKKKKDDTQF</sequence>
<protein>
    <submittedName>
        <fullName evidence="1">Uncharacterized protein</fullName>
    </submittedName>
</protein>
<dbReference type="AlphaFoldDB" id="X6P912"/>
<gene>
    <name evidence="1" type="ORF">RFI_02489</name>
</gene>
<evidence type="ECO:0000313" key="1">
    <source>
        <dbReference type="EMBL" id="ETO34603.1"/>
    </source>
</evidence>
<reference evidence="1 2" key="1">
    <citation type="journal article" date="2013" name="Curr. Biol.">
        <title>The Genome of the Foraminiferan Reticulomyxa filosa.</title>
        <authorList>
            <person name="Glockner G."/>
            <person name="Hulsmann N."/>
            <person name="Schleicher M."/>
            <person name="Noegel A.A."/>
            <person name="Eichinger L."/>
            <person name="Gallinger C."/>
            <person name="Pawlowski J."/>
            <person name="Sierra R."/>
            <person name="Euteneuer U."/>
            <person name="Pillet L."/>
            <person name="Moustafa A."/>
            <person name="Platzer M."/>
            <person name="Groth M."/>
            <person name="Szafranski K."/>
            <person name="Schliwa M."/>
        </authorList>
    </citation>
    <scope>NUCLEOTIDE SEQUENCE [LARGE SCALE GENOMIC DNA]</scope>
</reference>
<keyword evidence="2" id="KW-1185">Reference proteome</keyword>
<dbReference type="Proteomes" id="UP000023152">
    <property type="component" value="Unassembled WGS sequence"/>
</dbReference>
<proteinExistence type="predicted"/>
<organism evidence="1 2">
    <name type="scientific">Reticulomyxa filosa</name>
    <dbReference type="NCBI Taxonomy" id="46433"/>
    <lineage>
        <taxon>Eukaryota</taxon>
        <taxon>Sar</taxon>
        <taxon>Rhizaria</taxon>
        <taxon>Retaria</taxon>
        <taxon>Foraminifera</taxon>
        <taxon>Monothalamids</taxon>
        <taxon>Reticulomyxidae</taxon>
        <taxon>Reticulomyxa</taxon>
    </lineage>
</organism>
<accession>X6P912</accession>
<dbReference type="EMBL" id="ASPP01002433">
    <property type="protein sequence ID" value="ETO34603.1"/>
    <property type="molecule type" value="Genomic_DNA"/>
</dbReference>